<reference evidence="2 3" key="1">
    <citation type="journal article" date="2015" name="Microbiome">
        <title>Genomic resolution of linkages in carbon, nitrogen, and sulfur cycling among widespread estuary sediment bacteria.</title>
        <authorList>
            <person name="Baker B.J."/>
            <person name="Lazar C.S."/>
            <person name="Teske A.P."/>
            <person name="Dick G.J."/>
        </authorList>
    </citation>
    <scope>NUCLEOTIDE SEQUENCE [LARGE SCALE GENOMIC DNA]</scope>
    <source>
        <strain evidence="2">DG_26</strain>
    </source>
</reference>
<evidence type="ECO:0000313" key="2">
    <source>
        <dbReference type="EMBL" id="KPJ49036.1"/>
    </source>
</evidence>
<keyword evidence="1" id="KW-0812">Transmembrane</keyword>
<evidence type="ECO:0000313" key="3">
    <source>
        <dbReference type="Proteomes" id="UP000051124"/>
    </source>
</evidence>
<dbReference type="EMBL" id="LIZT01000078">
    <property type="protein sequence ID" value="KPJ49036.1"/>
    <property type="molecule type" value="Genomic_DNA"/>
</dbReference>
<protein>
    <submittedName>
        <fullName evidence="2">Uncharacterized protein</fullName>
    </submittedName>
</protein>
<sequence length="92" mass="10046">MPQGIGWSWNCIASGIVLAISQGALSTERKIKPKGVDLGKTGRGKKKMTASTATRKITLDPYILVLFVEKVLAEPELKDDEGDEKESTKKKD</sequence>
<organism evidence="2 3">
    <name type="scientific">candidate division TA06 bacterium DG_26</name>
    <dbReference type="NCBI Taxonomy" id="1703771"/>
    <lineage>
        <taxon>Bacteria</taxon>
        <taxon>Bacteria division TA06</taxon>
    </lineage>
</organism>
<keyword evidence="1" id="KW-1133">Transmembrane helix</keyword>
<evidence type="ECO:0000256" key="1">
    <source>
        <dbReference type="SAM" id="Phobius"/>
    </source>
</evidence>
<name>A0A0S7WHG9_UNCT6</name>
<keyword evidence="1" id="KW-0472">Membrane</keyword>
<feature type="transmembrane region" description="Helical" evidence="1">
    <location>
        <begin position="6"/>
        <end position="25"/>
    </location>
</feature>
<comment type="caution">
    <text evidence="2">The sequence shown here is derived from an EMBL/GenBank/DDBJ whole genome shotgun (WGS) entry which is preliminary data.</text>
</comment>
<accession>A0A0S7WHG9</accession>
<dbReference type="Proteomes" id="UP000051124">
    <property type="component" value="Unassembled WGS sequence"/>
</dbReference>
<proteinExistence type="predicted"/>
<gene>
    <name evidence="2" type="ORF">AMJ40_06420</name>
</gene>
<dbReference type="AlphaFoldDB" id="A0A0S7WHG9"/>